<dbReference type="Gene3D" id="6.20.240.60">
    <property type="match status" value="1"/>
</dbReference>
<keyword evidence="9" id="KW-0812">Transmembrane</keyword>
<organism evidence="12 13">
    <name type="scientific">Candidatus Clostridium radicumherbarum</name>
    <dbReference type="NCBI Taxonomy" id="3381662"/>
    <lineage>
        <taxon>Bacteria</taxon>
        <taxon>Bacillati</taxon>
        <taxon>Bacillota</taxon>
        <taxon>Clostridia</taxon>
        <taxon>Eubacteriales</taxon>
        <taxon>Clostridiaceae</taxon>
        <taxon>Clostridium</taxon>
    </lineage>
</organism>
<keyword evidence="9" id="KW-0472">Membrane</keyword>
<dbReference type="Proteomes" id="UP001623661">
    <property type="component" value="Unassembled WGS sequence"/>
</dbReference>
<keyword evidence="3" id="KW-0309">Germination</keyword>
<evidence type="ECO:0000256" key="1">
    <source>
        <dbReference type="ARBA" id="ARBA00007010"/>
    </source>
</evidence>
<comment type="similarity">
    <text evidence="1">Belongs to the SleB family.</text>
</comment>
<dbReference type="SUPFAM" id="SSF47090">
    <property type="entry name" value="PGBD-like"/>
    <property type="match status" value="1"/>
</dbReference>
<evidence type="ECO:0000256" key="8">
    <source>
        <dbReference type="NCBIfam" id="TIGR02869"/>
    </source>
</evidence>
<evidence type="ECO:0000313" key="13">
    <source>
        <dbReference type="Proteomes" id="UP001623661"/>
    </source>
</evidence>
<evidence type="ECO:0000259" key="10">
    <source>
        <dbReference type="Pfam" id="PF01471"/>
    </source>
</evidence>
<comment type="caution">
    <text evidence="12">The sequence shown here is derived from an EMBL/GenBank/DDBJ whole genome shotgun (WGS) entry which is preliminary data.</text>
</comment>
<dbReference type="Pfam" id="PF01471">
    <property type="entry name" value="PG_binding_1"/>
    <property type="match status" value="1"/>
</dbReference>
<feature type="transmembrane region" description="Helical" evidence="9">
    <location>
        <begin position="12"/>
        <end position="30"/>
    </location>
</feature>
<gene>
    <name evidence="12" type="primary">sleB</name>
    <name evidence="12" type="ORF">ACJDUH_10245</name>
</gene>
<evidence type="ECO:0000256" key="4">
    <source>
        <dbReference type="ARBA" id="ARBA00022729"/>
    </source>
</evidence>
<feature type="domain" description="Cell wall hydrolase SleB" evidence="11">
    <location>
        <begin position="142"/>
        <end position="240"/>
    </location>
</feature>
<keyword evidence="13" id="KW-1185">Reference proteome</keyword>
<dbReference type="EMBL" id="JBJHZY010000002">
    <property type="protein sequence ID" value="MFL0268488.1"/>
    <property type="molecule type" value="Genomic_DNA"/>
</dbReference>
<dbReference type="InterPro" id="IPR014224">
    <property type="entry name" value="Spore_cortex_SleB"/>
</dbReference>
<reference evidence="12 13" key="1">
    <citation type="submission" date="2024-11" db="EMBL/GenBank/DDBJ databases">
        <authorList>
            <person name="Heng Y.C."/>
            <person name="Lim A.C.H."/>
            <person name="Lee J.K.Y."/>
            <person name="Kittelmann S."/>
        </authorList>
    </citation>
    <scope>NUCLEOTIDE SEQUENCE [LARGE SCALE GENOMIC DNA]</scope>
    <source>
        <strain evidence="12 13">WILCCON 0202</strain>
    </source>
</reference>
<dbReference type="NCBIfam" id="TIGR02869">
    <property type="entry name" value="spore_SleB"/>
    <property type="match status" value="1"/>
</dbReference>
<dbReference type="Gene3D" id="1.10.101.10">
    <property type="entry name" value="PGBD-like superfamily/PGBD"/>
    <property type="match status" value="1"/>
</dbReference>
<keyword evidence="4" id="KW-0732">Signal</keyword>
<dbReference type="InterPro" id="IPR042047">
    <property type="entry name" value="SleB_dom1"/>
</dbReference>
<dbReference type="InterPro" id="IPR036366">
    <property type="entry name" value="PGBDSf"/>
</dbReference>
<evidence type="ECO:0000256" key="7">
    <source>
        <dbReference type="ARBA" id="ARBA00023316"/>
    </source>
</evidence>
<sequence length="241" mass="26219">MIKKVFSFKKIALYLVVIMCTYFISSNYFYPLKNPVGAVSYKWGSRGNIVVEIQRRLKAWGYYNGGLDGIYGYGTYLAVRSFQSVNGLNVDGIAGDNTLNALGINAGQYSTGTNTSSNNSNDNTNSNDVMLLARLINGEARGEPYEGQVAVGAVIMNRTRDSRFPSTIAGVIYQPGAFTAIVDGQINAQLETSSIKAARDALNGWDPSGGALYYFNPATATSAWIWSRPLIKIIGSHRFCS</sequence>
<evidence type="ECO:0000256" key="5">
    <source>
        <dbReference type="ARBA" id="ARBA00022801"/>
    </source>
</evidence>
<evidence type="ECO:0000259" key="11">
    <source>
        <dbReference type="Pfam" id="PF07486"/>
    </source>
</evidence>
<dbReference type="InterPro" id="IPR002477">
    <property type="entry name" value="Peptidoglycan-bd-like"/>
</dbReference>
<evidence type="ECO:0000256" key="6">
    <source>
        <dbReference type="ARBA" id="ARBA00022969"/>
    </source>
</evidence>
<evidence type="ECO:0000256" key="2">
    <source>
        <dbReference type="ARBA" id="ARBA00018364"/>
    </source>
</evidence>
<evidence type="ECO:0000256" key="9">
    <source>
        <dbReference type="SAM" id="Phobius"/>
    </source>
</evidence>
<dbReference type="InterPro" id="IPR036365">
    <property type="entry name" value="PGBD-like_sf"/>
</dbReference>
<accession>A0ABW8TTP0</accession>
<dbReference type="Gene3D" id="1.10.10.2520">
    <property type="entry name" value="Cell wall hydrolase SleB, domain 1"/>
    <property type="match status" value="1"/>
</dbReference>
<dbReference type="Pfam" id="PF07486">
    <property type="entry name" value="Hydrolase_2"/>
    <property type="match status" value="1"/>
</dbReference>
<proteinExistence type="inferred from homology"/>
<keyword evidence="5" id="KW-0378">Hydrolase</keyword>
<dbReference type="InterPro" id="IPR011105">
    <property type="entry name" value="Cell_wall_hydrolase_SleB"/>
</dbReference>
<evidence type="ECO:0000256" key="3">
    <source>
        <dbReference type="ARBA" id="ARBA00022544"/>
    </source>
</evidence>
<keyword evidence="7" id="KW-0961">Cell wall biogenesis/degradation</keyword>
<feature type="domain" description="Peptidoglycan binding-like" evidence="10">
    <location>
        <begin position="46"/>
        <end position="102"/>
    </location>
</feature>
<evidence type="ECO:0000313" key="12">
    <source>
        <dbReference type="EMBL" id="MFL0268488.1"/>
    </source>
</evidence>
<keyword evidence="9" id="KW-1133">Transmembrane helix</keyword>
<keyword evidence="6" id="KW-0749">Sporulation</keyword>
<name>A0ABW8TTP0_9CLOT</name>
<dbReference type="RefSeq" id="WP_406765119.1">
    <property type="nucleotide sequence ID" value="NZ_JBJHZY010000002.1"/>
</dbReference>
<protein>
    <recommendedName>
        <fullName evidence="2 8">Spore cortex-lytic enzyme</fullName>
    </recommendedName>
</protein>